<feature type="transmembrane region" description="Helical" evidence="7">
    <location>
        <begin position="215"/>
        <end position="237"/>
    </location>
</feature>
<keyword evidence="2 6" id="KW-0813">Transport</keyword>
<keyword evidence="3 6" id="KW-0812">Transmembrane</keyword>
<dbReference type="InterPro" id="IPR000175">
    <property type="entry name" value="Na/ntran_symport"/>
</dbReference>
<comment type="caution">
    <text evidence="8">The sequence shown here is derived from an EMBL/GenBank/DDBJ whole genome shotgun (WGS) entry which is preliminary data.</text>
</comment>
<keyword evidence="5 7" id="KW-0472">Membrane</keyword>
<dbReference type="PROSITE" id="PS50267">
    <property type="entry name" value="NA_NEUROTRAN_SYMP_3"/>
    <property type="match status" value="1"/>
</dbReference>
<feature type="transmembrane region" description="Helical" evidence="7">
    <location>
        <begin position="144"/>
        <end position="163"/>
    </location>
</feature>
<feature type="transmembrane region" description="Helical" evidence="7">
    <location>
        <begin position="387"/>
        <end position="404"/>
    </location>
</feature>
<accession>A0ABR7MS37</accession>
<reference evidence="8 9" key="1">
    <citation type="submission" date="2020-08" db="EMBL/GenBank/DDBJ databases">
        <title>Genome public.</title>
        <authorList>
            <person name="Liu C."/>
            <person name="Sun Q."/>
        </authorList>
    </citation>
    <scope>NUCLEOTIDE SEQUENCE [LARGE SCALE GENOMIC DNA]</scope>
    <source>
        <strain evidence="8 9">BX3</strain>
    </source>
</reference>
<feature type="transmembrane region" description="Helical" evidence="7">
    <location>
        <begin position="306"/>
        <end position="334"/>
    </location>
</feature>
<feature type="transmembrane region" description="Helical" evidence="7">
    <location>
        <begin position="433"/>
        <end position="451"/>
    </location>
</feature>
<feature type="transmembrane region" description="Helical" evidence="7">
    <location>
        <begin position="38"/>
        <end position="63"/>
    </location>
</feature>
<comment type="similarity">
    <text evidence="6">Belongs to the sodium:neurotransmitter symporter (SNF) (TC 2.A.22) family.</text>
</comment>
<organism evidence="8 9">
    <name type="scientific">Jutongia hominis</name>
    <dbReference type="NCBI Taxonomy" id="2763664"/>
    <lineage>
        <taxon>Bacteria</taxon>
        <taxon>Bacillati</taxon>
        <taxon>Bacillota</taxon>
        <taxon>Clostridia</taxon>
        <taxon>Lachnospirales</taxon>
        <taxon>Lachnospiraceae</taxon>
        <taxon>Jutongia</taxon>
    </lineage>
</organism>
<keyword evidence="6" id="KW-0769">Symport</keyword>
<gene>
    <name evidence="8" type="ORF">H8700_02650</name>
</gene>
<evidence type="ECO:0000256" key="5">
    <source>
        <dbReference type="ARBA" id="ARBA00023136"/>
    </source>
</evidence>
<feature type="transmembrane region" description="Helical" evidence="7">
    <location>
        <begin position="93"/>
        <end position="115"/>
    </location>
</feature>
<feature type="transmembrane region" description="Helical" evidence="7">
    <location>
        <begin position="346"/>
        <end position="367"/>
    </location>
</feature>
<dbReference type="InterPro" id="IPR037272">
    <property type="entry name" value="SNS_sf"/>
</dbReference>
<dbReference type="InterPro" id="IPR047218">
    <property type="entry name" value="YocR/YhdH-like"/>
</dbReference>
<name>A0ABR7MS37_9FIRM</name>
<evidence type="ECO:0000256" key="1">
    <source>
        <dbReference type="ARBA" id="ARBA00004141"/>
    </source>
</evidence>
<keyword evidence="9" id="KW-1185">Reference proteome</keyword>
<evidence type="ECO:0000256" key="6">
    <source>
        <dbReference type="RuleBase" id="RU003732"/>
    </source>
</evidence>
<dbReference type="NCBIfam" id="NF037979">
    <property type="entry name" value="Na_transp"/>
    <property type="match status" value="1"/>
</dbReference>
<evidence type="ECO:0000313" key="9">
    <source>
        <dbReference type="Proteomes" id="UP000637513"/>
    </source>
</evidence>
<dbReference type="PANTHER" id="PTHR42948">
    <property type="entry name" value="TRANSPORTER"/>
    <property type="match status" value="1"/>
</dbReference>
<evidence type="ECO:0000256" key="2">
    <source>
        <dbReference type="ARBA" id="ARBA00022448"/>
    </source>
</evidence>
<keyword evidence="4 7" id="KW-1133">Transmembrane helix</keyword>
<dbReference type="CDD" id="cd10336">
    <property type="entry name" value="SLC6sbd_Tyt1-Like"/>
    <property type="match status" value="1"/>
</dbReference>
<dbReference type="RefSeq" id="WP_249302870.1">
    <property type="nucleotide sequence ID" value="NZ_JACRSW010000009.1"/>
</dbReference>
<dbReference type="EMBL" id="JACRSW010000009">
    <property type="protein sequence ID" value="MBC8556611.1"/>
    <property type="molecule type" value="Genomic_DNA"/>
</dbReference>
<proteinExistence type="inferred from homology"/>
<dbReference type="Pfam" id="PF00209">
    <property type="entry name" value="SNF"/>
    <property type="match status" value="2"/>
</dbReference>
<dbReference type="SUPFAM" id="SSF161070">
    <property type="entry name" value="SNF-like"/>
    <property type="match status" value="1"/>
</dbReference>
<evidence type="ECO:0000256" key="7">
    <source>
        <dbReference type="SAM" id="Phobius"/>
    </source>
</evidence>
<comment type="subcellular location">
    <subcellularLocation>
        <location evidence="1">Membrane</location>
        <topology evidence="1">Multi-pass membrane protein</topology>
    </subcellularLocation>
</comment>
<dbReference type="PROSITE" id="PS00610">
    <property type="entry name" value="NA_NEUROTRAN_SYMP_1"/>
    <property type="match status" value="1"/>
</dbReference>
<dbReference type="Proteomes" id="UP000637513">
    <property type="component" value="Unassembled WGS sequence"/>
</dbReference>
<evidence type="ECO:0000256" key="4">
    <source>
        <dbReference type="ARBA" id="ARBA00022989"/>
    </source>
</evidence>
<evidence type="ECO:0000256" key="3">
    <source>
        <dbReference type="ARBA" id="ARBA00022692"/>
    </source>
</evidence>
<protein>
    <recommendedName>
        <fullName evidence="6">Transporter</fullName>
    </recommendedName>
</protein>
<dbReference type="PRINTS" id="PR00176">
    <property type="entry name" value="NANEUSMPORT"/>
</dbReference>
<sequence length="490" mass="53753">MAREKFGSRLGFILVSAGCAVGLGNVWKFPYICGEYGGAAFIVIYLFFLVALGLPIMISEFAVGRASRRGVAKAYDVLEPEGMKWHRFKWSGIAGSYILMMFYTMVGGWMIYYAYRLATGKLNGLNSDGVKNAFSQMLGSAGTMTLWMLIAILFSFGVCILGLQNGIEKITKVMMAVLIVLMVVLAIHSVLLPDASEGLRFYQIPNFKDMAKKGIGTVVFAAMTHAFFTLSVGIGAMEIFGSYMKKDRSLTGEATSIMLLDTFVALMAGIIIIPACFAYGVKPDAGPSLLFITLPNLFNHMPGGRIWGTAFFIFMSFAALSTIIAVFENILSFYMDMFGWSRKKAVAVNVILVSMLSLPAVLGYNLLSGFQPMGSGSTIMDLEDFLVSYNLLPLGSMVFVLFCARKNGWGYENFLAEVNEGAGKKFPKWLGKYMNYVLPLIIAVVYLKGYYDTFAPMGVKTLVCWMAVAVILLAIIFVTSMKKPVKAKNA</sequence>
<feature type="transmembrane region" description="Helical" evidence="7">
    <location>
        <begin position="457"/>
        <end position="478"/>
    </location>
</feature>
<feature type="transmembrane region" description="Helical" evidence="7">
    <location>
        <begin position="175"/>
        <end position="195"/>
    </location>
</feature>
<evidence type="ECO:0000313" key="8">
    <source>
        <dbReference type="EMBL" id="MBC8556611.1"/>
    </source>
</evidence>
<dbReference type="PANTHER" id="PTHR42948:SF1">
    <property type="entry name" value="TRANSPORTER"/>
    <property type="match status" value="1"/>
</dbReference>
<feature type="transmembrane region" description="Helical" evidence="7">
    <location>
        <begin position="258"/>
        <end position="281"/>
    </location>
</feature>